<dbReference type="EC" id="3.1.1.31" evidence="2"/>
<dbReference type="InterPro" id="IPR019405">
    <property type="entry name" value="Lactonase_7-beta_prop"/>
</dbReference>
<dbReference type="Gene3D" id="2.130.10.10">
    <property type="entry name" value="YVTN repeat-like/Quinoprotein amine dehydrogenase"/>
    <property type="match status" value="1"/>
</dbReference>
<accession>A0ABN8BHX3</accession>
<dbReference type="PANTHER" id="PTHR30344:SF1">
    <property type="entry name" value="6-PHOSPHOGLUCONOLACTONASE"/>
    <property type="match status" value="1"/>
</dbReference>
<dbReference type="InterPro" id="IPR015943">
    <property type="entry name" value="WD40/YVTN_repeat-like_dom_sf"/>
</dbReference>
<dbReference type="InterPro" id="IPR050282">
    <property type="entry name" value="Cycloisomerase_2"/>
</dbReference>
<keyword evidence="3" id="KW-1185">Reference proteome</keyword>
<keyword evidence="2" id="KW-0378">Hydrolase</keyword>
<dbReference type="RefSeq" id="WP_230097343.1">
    <property type="nucleotide sequence ID" value="NZ_CAKKNS010000008.1"/>
</dbReference>
<proteinExistence type="inferred from homology"/>
<dbReference type="InterPro" id="IPR011048">
    <property type="entry name" value="Haem_d1_sf"/>
</dbReference>
<dbReference type="PANTHER" id="PTHR30344">
    <property type="entry name" value="6-PHOSPHOGLUCONOLACTONASE-RELATED"/>
    <property type="match status" value="1"/>
</dbReference>
<dbReference type="Proteomes" id="UP000789707">
    <property type="component" value="Unassembled WGS sequence"/>
</dbReference>
<dbReference type="GO" id="GO:0017057">
    <property type="term" value="F:6-phosphogluconolactonase activity"/>
    <property type="evidence" value="ECO:0007669"/>
    <property type="project" value="UniProtKB-EC"/>
</dbReference>
<sequence length="339" mass="36813">MQEKILFGTYTKKTSEGIYEAILDTEKRELTNATLVAKVGNPTYLTTSKAGKLYSVDKHGDQGGVFVLDNTTRPATKLSDHMLEAAPAYVAVDEARQLVYAGYYHIGLTEVLKINGDSLELVDSIKNEGHGPRPEQGSAHVHFTGLTPDQRLVVVDLGSDRVDTYDVADSGKLTHAATLTTEPGFGPRHIRFSPDGKHAYLLGELSSKLSVLTYNSADGSFNVEQTVATLPADWTEFNGTAAIRVTSDGKFVYTSNRGHNSIAVFAITEAGSHAELIQTISTEGEFPRDFALNSTEEFIVVANQDTDNVSLLSRDATTGKLSLVQKDFALPEGVRVHFE</sequence>
<evidence type="ECO:0000313" key="2">
    <source>
        <dbReference type="EMBL" id="CAH0417312.1"/>
    </source>
</evidence>
<evidence type="ECO:0000313" key="3">
    <source>
        <dbReference type="Proteomes" id="UP000789707"/>
    </source>
</evidence>
<name>A0ABN8BHX3_9LACO</name>
<organism evidence="2 3">
    <name type="scientific">Periweissella fabaria</name>
    <dbReference type="NCBI Taxonomy" id="546157"/>
    <lineage>
        <taxon>Bacteria</taxon>
        <taxon>Bacillati</taxon>
        <taxon>Bacillota</taxon>
        <taxon>Bacilli</taxon>
        <taxon>Lactobacillales</taxon>
        <taxon>Lactobacillaceae</taxon>
        <taxon>Periweissella</taxon>
    </lineage>
</organism>
<dbReference type="Pfam" id="PF10282">
    <property type="entry name" value="Lactonase"/>
    <property type="match status" value="1"/>
</dbReference>
<comment type="similarity">
    <text evidence="1">Belongs to the cycloisomerase 2 family.</text>
</comment>
<gene>
    <name evidence="2" type="primary">pgl</name>
    <name evidence="2" type="ORF">WFA24289_01644</name>
</gene>
<protein>
    <submittedName>
        <fullName evidence="2">6-phosphogluconolactonase</fullName>
        <ecNumber evidence="2">3.1.1.31</ecNumber>
    </submittedName>
</protein>
<dbReference type="EMBL" id="CAKKNS010000008">
    <property type="protein sequence ID" value="CAH0417312.1"/>
    <property type="molecule type" value="Genomic_DNA"/>
</dbReference>
<evidence type="ECO:0000256" key="1">
    <source>
        <dbReference type="ARBA" id="ARBA00005564"/>
    </source>
</evidence>
<reference evidence="2 3" key="1">
    <citation type="submission" date="2021-11" db="EMBL/GenBank/DDBJ databases">
        <authorList>
            <person name="Depoorter E."/>
        </authorList>
    </citation>
    <scope>NUCLEOTIDE SEQUENCE [LARGE SCALE GENOMIC DNA]</scope>
    <source>
        <strain evidence="2 3">LMG 24289</strain>
    </source>
</reference>
<comment type="caution">
    <text evidence="2">The sequence shown here is derived from an EMBL/GenBank/DDBJ whole genome shotgun (WGS) entry which is preliminary data.</text>
</comment>
<dbReference type="SUPFAM" id="SSF51004">
    <property type="entry name" value="C-terminal (heme d1) domain of cytochrome cd1-nitrite reductase"/>
    <property type="match status" value="1"/>
</dbReference>